<proteinExistence type="inferred from homology"/>
<dbReference type="Gene3D" id="3.40.50.720">
    <property type="entry name" value="NAD(P)-binding Rossmann-like Domain"/>
    <property type="match status" value="1"/>
</dbReference>
<dbReference type="FunFam" id="3.40.50.720:FF:000084">
    <property type="entry name" value="Short-chain dehydrogenase reductase"/>
    <property type="match status" value="1"/>
</dbReference>
<evidence type="ECO:0000313" key="3">
    <source>
        <dbReference type="Proteomes" id="UP000011575"/>
    </source>
</evidence>
<comment type="similarity">
    <text evidence="1">Belongs to the short-chain dehydrogenases/reductases (SDR) family.</text>
</comment>
<dbReference type="InterPro" id="IPR036291">
    <property type="entry name" value="NAD(P)-bd_dom_sf"/>
</dbReference>
<dbReference type="STRING" id="1230454.C461_01002"/>
<dbReference type="PANTHER" id="PTHR42879:SF2">
    <property type="entry name" value="3-OXOACYL-[ACYL-CARRIER-PROTEIN] REDUCTASE FABG"/>
    <property type="match status" value="1"/>
</dbReference>
<evidence type="ECO:0000256" key="1">
    <source>
        <dbReference type="ARBA" id="ARBA00006484"/>
    </source>
</evidence>
<dbReference type="AlphaFoldDB" id="M0PKR6"/>
<dbReference type="Pfam" id="PF13561">
    <property type="entry name" value="adh_short_C2"/>
    <property type="match status" value="1"/>
</dbReference>
<dbReference type="InterPro" id="IPR050259">
    <property type="entry name" value="SDR"/>
</dbReference>
<dbReference type="SUPFAM" id="SSF51735">
    <property type="entry name" value="NAD(P)-binding Rossmann-fold domains"/>
    <property type="match status" value="1"/>
</dbReference>
<sequence length="256" mass="27063">MDLTGKTALVTGSSRNIGRSTAVRLAEAGADVGVTARSDEEGCAETARLVRDTGSEAAVALADIGDPDAIRSMVDEICDRLGPIDVLVNNATYRPSKPFLDVETRDLDRVLAVNFRGVFQTTQAVVPDMIDRGGGSVVSLIGAMVYLGKHGHAHSYGSKLGIDGQIRQLATELGADGIRVNGVSPGLIDVDRTRTEEWDRIEREVIRSTPLGRLGDVEEVADACCFLASDAASFVTGQVLHVNGGTYPTPTLVPES</sequence>
<protein>
    <submittedName>
        <fullName evidence="2">3-oxoacyl-ACP reductase</fullName>
    </submittedName>
</protein>
<dbReference type="RefSeq" id="WP_007997826.1">
    <property type="nucleotide sequence ID" value="NZ_AOJI01000003.1"/>
</dbReference>
<accession>M0PKR6</accession>
<reference evidence="2 3" key="1">
    <citation type="journal article" date="2014" name="PLoS Genet.">
        <title>Phylogenetically driven sequencing of extremely halophilic archaea reveals strategies for static and dynamic osmo-response.</title>
        <authorList>
            <person name="Becker E.A."/>
            <person name="Seitzer P.M."/>
            <person name="Tritt A."/>
            <person name="Larsen D."/>
            <person name="Krusor M."/>
            <person name="Yao A.I."/>
            <person name="Wu D."/>
            <person name="Madern D."/>
            <person name="Eisen J.A."/>
            <person name="Darling A.E."/>
            <person name="Facciotti M.T."/>
        </authorList>
    </citation>
    <scope>NUCLEOTIDE SEQUENCE [LARGE SCALE GENOMIC DNA]</scope>
    <source>
        <strain evidence="2 3">JCM 13560</strain>
    </source>
</reference>
<evidence type="ECO:0000313" key="2">
    <source>
        <dbReference type="EMBL" id="EMA70508.1"/>
    </source>
</evidence>
<gene>
    <name evidence="2" type="ORF">C461_01002</name>
</gene>
<organism evidence="2 3">
    <name type="scientific">Halorubrum aidingense JCM 13560</name>
    <dbReference type="NCBI Taxonomy" id="1230454"/>
    <lineage>
        <taxon>Archaea</taxon>
        <taxon>Methanobacteriati</taxon>
        <taxon>Methanobacteriota</taxon>
        <taxon>Stenosarchaea group</taxon>
        <taxon>Halobacteria</taxon>
        <taxon>Halobacteriales</taxon>
        <taxon>Haloferacaceae</taxon>
        <taxon>Halorubrum</taxon>
    </lineage>
</organism>
<dbReference type="PANTHER" id="PTHR42879">
    <property type="entry name" value="3-OXOACYL-(ACYL-CARRIER-PROTEIN) REDUCTASE"/>
    <property type="match status" value="1"/>
</dbReference>
<dbReference type="Proteomes" id="UP000011575">
    <property type="component" value="Unassembled WGS sequence"/>
</dbReference>
<dbReference type="PRINTS" id="PR00081">
    <property type="entry name" value="GDHRDH"/>
</dbReference>
<comment type="caution">
    <text evidence="2">The sequence shown here is derived from an EMBL/GenBank/DDBJ whole genome shotgun (WGS) entry which is preliminary data.</text>
</comment>
<name>M0PKR6_9EURY</name>
<dbReference type="PATRIC" id="fig|1230454.4.peg.210"/>
<dbReference type="OrthoDB" id="7442at2157"/>
<dbReference type="EMBL" id="AOJI01000003">
    <property type="protein sequence ID" value="EMA70508.1"/>
    <property type="molecule type" value="Genomic_DNA"/>
</dbReference>
<dbReference type="InterPro" id="IPR002347">
    <property type="entry name" value="SDR_fam"/>
</dbReference>
<keyword evidence="3" id="KW-1185">Reference proteome</keyword>